<name>A0A1B0CHD3_LUTLO</name>
<keyword evidence="4" id="KW-1185">Reference proteome</keyword>
<evidence type="ECO:0000256" key="1">
    <source>
        <dbReference type="SAM" id="SignalP"/>
    </source>
</evidence>
<reference evidence="2" key="2">
    <citation type="journal article" date="2020" name="BMC">
        <title>Leishmania infection induces a limited differential gene expression in the sand fly midgut.</title>
        <authorList>
            <person name="Coutinho-Abreu I.V."/>
            <person name="Serafim T.D."/>
            <person name="Meneses C."/>
            <person name="Kamhawi S."/>
            <person name="Oliveira F."/>
            <person name="Valenzuela J.G."/>
        </authorList>
    </citation>
    <scope>NUCLEOTIDE SEQUENCE</scope>
    <source>
        <strain evidence="2">Jacobina</strain>
        <tissue evidence="2">Midgut</tissue>
    </source>
</reference>
<reference evidence="3" key="3">
    <citation type="submission" date="2020-05" db="UniProtKB">
        <authorList>
            <consortium name="EnsemblMetazoa"/>
        </authorList>
    </citation>
    <scope>IDENTIFICATION</scope>
    <source>
        <strain evidence="3">Jacobina</strain>
    </source>
</reference>
<feature type="signal peptide" evidence="1">
    <location>
        <begin position="1"/>
        <end position="29"/>
    </location>
</feature>
<accession>A0A1B0CHD3</accession>
<evidence type="ECO:0000313" key="4">
    <source>
        <dbReference type="Proteomes" id="UP000092461"/>
    </source>
</evidence>
<proteinExistence type="predicted"/>
<reference evidence="4" key="1">
    <citation type="submission" date="2012-05" db="EMBL/GenBank/DDBJ databases">
        <title>Whole Genome Assembly of Lutzomyia longipalpis.</title>
        <authorList>
            <person name="Richards S."/>
            <person name="Qu C."/>
            <person name="Dillon R."/>
            <person name="Worley K."/>
            <person name="Scherer S."/>
            <person name="Batterton M."/>
            <person name="Taylor A."/>
            <person name="Hawes A."/>
            <person name="Hernandez B."/>
            <person name="Kovar C."/>
            <person name="Mandapat C."/>
            <person name="Pham C."/>
            <person name="Qu C."/>
            <person name="Jing C."/>
            <person name="Bess C."/>
            <person name="Bandaranaike D."/>
            <person name="Ngo D."/>
            <person name="Ongeri F."/>
            <person name="Arias F."/>
            <person name="Lara F."/>
            <person name="Weissenberger G."/>
            <person name="Kamau G."/>
            <person name="Han H."/>
            <person name="Shen H."/>
            <person name="Dinh H."/>
            <person name="Khalil I."/>
            <person name="Jones J."/>
            <person name="Shafer J."/>
            <person name="Jayaseelan J."/>
            <person name="Quiroz J."/>
            <person name="Blankenburg K."/>
            <person name="Nguyen L."/>
            <person name="Jackson L."/>
            <person name="Francisco L."/>
            <person name="Tang L.-Y."/>
            <person name="Pu L.-L."/>
            <person name="Perales L."/>
            <person name="Lorensuhewa L."/>
            <person name="Munidasa M."/>
            <person name="Coyle M."/>
            <person name="Taylor M."/>
            <person name="Puazo M."/>
            <person name="Firestine M."/>
            <person name="Scheel M."/>
            <person name="Javaid M."/>
            <person name="Wang M."/>
            <person name="Li M."/>
            <person name="Tabassum N."/>
            <person name="Saada N."/>
            <person name="Osuji N."/>
            <person name="Aqrawi P."/>
            <person name="Fu Q."/>
            <person name="Thornton R."/>
            <person name="Raj R."/>
            <person name="Goodspeed R."/>
            <person name="Mata R."/>
            <person name="Najjar R."/>
            <person name="Gubbala S."/>
            <person name="Lee S."/>
            <person name="Denson S."/>
            <person name="Patil S."/>
            <person name="Macmil S."/>
            <person name="Qi S."/>
            <person name="Matskevitch T."/>
            <person name="Palculict T."/>
            <person name="Mathew T."/>
            <person name="Vee V."/>
            <person name="Velamala V."/>
            <person name="Korchina V."/>
            <person name="Cai W."/>
            <person name="Liu W."/>
            <person name="Dai W."/>
            <person name="Zou X."/>
            <person name="Zhu Y."/>
            <person name="Zhang Y."/>
            <person name="Wu Y.-Q."/>
            <person name="Xin Y."/>
            <person name="Nazarath L."/>
            <person name="Kovar C."/>
            <person name="Han Y."/>
            <person name="Muzny D."/>
            <person name="Gibbs R."/>
        </authorList>
    </citation>
    <scope>NUCLEOTIDE SEQUENCE [LARGE SCALE GENOMIC DNA]</scope>
    <source>
        <strain evidence="4">Jacobina</strain>
    </source>
</reference>
<organism evidence="3 4">
    <name type="scientific">Lutzomyia longipalpis</name>
    <name type="common">Sand fly</name>
    <dbReference type="NCBI Taxonomy" id="7200"/>
    <lineage>
        <taxon>Eukaryota</taxon>
        <taxon>Metazoa</taxon>
        <taxon>Ecdysozoa</taxon>
        <taxon>Arthropoda</taxon>
        <taxon>Hexapoda</taxon>
        <taxon>Insecta</taxon>
        <taxon>Pterygota</taxon>
        <taxon>Neoptera</taxon>
        <taxon>Endopterygota</taxon>
        <taxon>Diptera</taxon>
        <taxon>Nematocera</taxon>
        <taxon>Psychodoidea</taxon>
        <taxon>Psychodidae</taxon>
        <taxon>Lutzomyia</taxon>
        <taxon>Lutzomyia</taxon>
    </lineage>
</organism>
<dbReference type="EMBL" id="AJWK01012240">
    <property type="status" value="NOT_ANNOTATED_CDS"/>
    <property type="molecule type" value="Genomic_DNA"/>
</dbReference>
<dbReference type="EnsemblMetazoa" id="LLOJ003845-RA">
    <property type="protein sequence ID" value="LLOJ003845-PA"/>
    <property type="gene ID" value="LLOJ003845"/>
</dbReference>
<dbReference type="EMBL" id="GITU01002023">
    <property type="protein sequence ID" value="MBC1170726.1"/>
    <property type="molecule type" value="Transcribed_RNA"/>
</dbReference>
<dbReference type="AlphaFoldDB" id="A0A1B0CHD3"/>
<keyword evidence="1" id="KW-0732">Signal</keyword>
<protein>
    <submittedName>
        <fullName evidence="2">Putative conserved secreted protein</fullName>
    </submittedName>
</protein>
<evidence type="ECO:0000313" key="2">
    <source>
        <dbReference type="EMBL" id="MBC1170726.1"/>
    </source>
</evidence>
<dbReference type="EMBL" id="AJWK01012242">
    <property type="status" value="NOT_ANNOTATED_CDS"/>
    <property type="molecule type" value="Genomic_DNA"/>
</dbReference>
<dbReference type="VEuPathDB" id="VectorBase:LLONM1_003225"/>
<feature type="chain" id="PRO_5044555299" evidence="1">
    <location>
        <begin position="30"/>
        <end position="180"/>
    </location>
</feature>
<dbReference type="EMBL" id="AJWK01012241">
    <property type="status" value="NOT_ANNOTATED_CDS"/>
    <property type="molecule type" value="Genomic_DNA"/>
</dbReference>
<sequence length="180" mass="20456">MNLNKVLSSCVVLPFVIILAMDMPDYAVAQAEQPLFELPVQLVGFPVIIMAVRLTNFVKKLAYSLNPQTYQSRTRRSIEHATNAYATVAIDATVAEKRILSEFGPKACVLEEPCRIHAWKSIPGEQPDWNDILSNYKIHTVGMRQWYLLSVFLGDVIRSPNLCKQLAKRLDCHRENRELA</sequence>
<evidence type="ECO:0000313" key="3">
    <source>
        <dbReference type="EnsemblMetazoa" id="LLOJ003845-PA"/>
    </source>
</evidence>
<dbReference type="Proteomes" id="UP000092461">
    <property type="component" value="Unassembled WGS sequence"/>
</dbReference>
<dbReference type="VEuPathDB" id="VectorBase:LLOJ003845"/>